<dbReference type="OrthoDB" id="3806873at2"/>
<organism evidence="11 12">
    <name type="scientific">Lactobacillus pasteurii DSM 23907 = CRBIP 24.76</name>
    <dbReference type="NCBI Taxonomy" id="1423790"/>
    <lineage>
        <taxon>Bacteria</taxon>
        <taxon>Bacillati</taxon>
        <taxon>Bacillota</taxon>
        <taxon>Bacilli</taxon>
        <taxon>Lactobacillales</taxon>
        <taxon>Lactobacillaceae</taxon>
        <taxon>Lactobacillus</taxon>
    </lineage>
</organism>
<dbReference type="eggNOG" id="COG3231">
    <property type="taxonomic scope" value="Bacteria"/>
</dbReference>
<sequence length="259" mass="30266">MERKHVQLELGQFPDKLQKYLKQAKTYDSSSSPEARTYFIKRDRGYFLKVAATDSLKDEATMDDYFYKKKIGPEVVEYLSLDQDYLLTRQVPGYDCVQAEYLDQPERLVKLLAENLAWLHQLDFQGCPITRTSNYLEKALDNFEKGHYDSNFLAESSFSDIESAHDYILAHRDWLKADILIHGDFCQPNIILDNWNFSGYIDLDCAGVGDRHVDIYWALHSLKFNFKTDKYASLFIDTYGRDKVDFKRLKLIDAIEIFG</sequence>
<feature type="binding site" evidence="9">
    <location>
        <position position="189"/>
    </location>
    <ligand>
        <name>Mg(2+)</name>
        <dbReference type="ChEBI" id="CHEBI:18420"/>
    </ligand>
</feature>
<dbReference type="PIRSF" id="PIRSF000706">
    <property type="entry name" value="Kanamycin_kin"/>
    <property type="match status" value="1"/>
</dbReference>
<dbReference type="InterPro" id="IPR024165">
    <property type="entry name" value="Kan/Strep_kinase"/>
</dbReference>
<evidence type="ECO:0000256" key="6">
    <source>
        <dbReference type="ARBA" id="ARBA00023251"/>
    </source>
</evidence>
<dbReference type="Proteomes" id="UP000009311">
    <property type="component" value="Unassembled WGS sequence"/>
</dbReference>
<keyword evidence="12" id="KW-1185">Reference proteome</keyword>
<keyword evidence="4 7" id="KW-0418">Kinase</keyword>
<dbReference type="CDD" id="cd05150">
    <property type="entry name" value="APH"/>
    <property type="match status" value="1"/>
</dbReference>
<keyword evidence="6 7" id="KW-0046">Antibiotic resistance</keyword>
<keyword evidence="2 7" id="KW-0808">Transferase</keyword>
<evidence type="ECO:0000256" key="5">
    <source>
        <dbReference type="ARBA" id="ARBA00022840"/>
    </source>
</evidence>
<keyword evidence="9" id="KW-0479">Metal-binding</keyword>
<dbReference type="PATRIC" id="fig|1423790.3.peg.168"/>
<comment type="similarity">
    <text evidence="1 7">Belongs to the aminoglycoside phosphotransferase family.</text>
</comment>
<evidence type="ECO:0000256" key="9">
    <source>
        <dbReference type="PIRSR" id="PIRSR000706-2"/>
    </source>
</evidence>
<dbReference type="SUPFAM" id="SSF56112">
    <property type="entry name" value="Protein kinase-like (PK-like)"/>
    <property type="match status" value="1"/>
</dbReference>
<evidence type="ECO:0000313" key="12">
    <source>
        <dbReference type="Proteomes" id="UP000009311"/>
    </source>
</evidence>
<keyword evidence="5 7" id="KW-0067">ATP-binding</keyword>
<protein>
    <submittedName>
        <fullName evidence="11">Kanamycin kinase</fullName>
        <ecNumber evidence="11">2.7.1.95</ecNumber>
    </submittedName>
</protein>
<dbReference type="Pfam" id="PF01636">
    <property type="entry name" value="APH"/>
    <property type="match status" value="1"/>
</dbReference>
<proteinExistence type="inferred from homology"/>
<accession>I7LEC4</accession>
<evidence type="ECO:0000256" key="3">
    <source>
        <dbReference type="ARBA" id="ARBA00022741"/>
    </source>
</evidence>
<dbReference type="Gene3D" id="3.90.1200.10">
    <property type="match status" value="1"/>
</dbReference>
<dbReference type="GO" id="GO:0005524">
    <property type="term" value="F:ATP binding"/>
    <property type="evidence" value="ECO:0007669"/>
    <property type="project" value="UniProtKB-KW"/>
</dbReference>
<dbReference type="InterPro" id="IPR011009">
    <property type="entry name" value="Kinase-like_dom_sf"/>
</dbReference>
<dbReference type="AlphaFoldDB" id="I7LEC4"/>
<dbReference type="STRING" id="1423790.BN53_06180"/>
<name>I7LEC4_9LACO</name>
<feature type="binding site" evidence="9">
    <location>
        <position position="202"/>
    </location>
    <ligand>
        <name>Mg(2+)</name>
        <dbReference type="ChEBI" id="CHEBI:18420"/>
    </ligand>
</feature>
<dbReference type="GO" id="GO:0046872">
    <property type="term" value="F:metal ion binding"/>
    <property type="evidence" value="ECO:0007669"/>
    <property type="project" value="UniProtKB-KW"/>
</dbReference>
<keyword evidence="3 7" id="KW-0547">Nucleotide-binding</keyword>
<dbReference type="EMBL" id="CAKD01000023">
    <property type="protein sequence ID" value="CCI85668.1"/>
    <property type="molecule type" value="Genomic_DNA"/>
</dbReference>
<dbReference type="GO" id="GO:0008910">
    <property type="term" value="F:kanamycin kinase activity"/>
    <property type="evidence" value="ECO:0007669"/>
    <property type="project" value="UniProtKB-EC"/>
</dbReference>
<gene>
    <name evidence="11" type="ORF">BN53_06180</name>
</gene>
<evidence type="ECO:0000256" key="1">
    <source>
        <dbReference type="ARBA" id="ARBA00006219"/>
    </source>
</evidence>
<evidence type="ECO:0000313" key="11">
    <source>
        <dbReference type="EMBL" id="CCI85668.1"/>
    </source>
</evidence>
<dbReference type="GO" id="GO:0046677">
    <property type="term" value="P:response to antibiotic"/>
    <property type="evidence" value="ECO:0007669"/>
    <property type="project" value="UniProtKB-KW"/>
</dbReference>
<feature type="active site" description="Proton acceptor" evidence="8">
    <location>
        <position position="184"/>
    </location>
</feature>
<feature type="domain" description="Aminoglycoside phosphotransferase" evidence="10">
    <location>
        <begin position="34"/>
        <end position="226"/>
    </location>
</feature>
<evidence type="ECO:0000259" key="10">
    <source>
        <dbReference type="Pfam" id="PF01636"/>
    </source>
</evidence>
<evidence type="ECO:0000256" key="2">
    <source>
        <dbReference type="ARBA" id="ARBA00022679"/>
    </source>
</evidence>
<evidence type="ECO:0000256" key="8">
    <source>
        <dbReference type="PIRSR" id="PIRSR000706-1"/>
    </source>
</evidence>
<dbReference type="RefSeq" id="WP_009560220.1">
    <property type="nucleotide sequence ID" value="NZ_AYZN01000001.1"/>
</dbReference>
<dbReference type="InterPro" id="IPR002575">
    <property type="entry name" value="Aminoglycoside_PTrfase"/>
</dbReference>
<evidence type="ECO:0000256" key="4">
    <source>
        <dbReference type="ARBA" id="ARBA00022777"/>
    </source>
</evidence>
<reference evidence="11 12" key="1">
    <citation type="submission" date="2012-06" db="EMBL/GenBank/DDBJ databases">
        <title>Draft Genome Sequence of Lactobacillus pasteurii CRBIP 24.76T.</title>
        <authorList>
            <person name="Cousin S."/>
            <person name="Bouchier C."/>
            <person name="Loux V."/>
            <person name="Ma L."/>
            <person name="Creno S."/>
            <person name="Bizet C."/>
            <person name="Clermont D."/>
        </authorList>
    </citation>
    <scope>NUCLEOTIDE SEQUENCE [LARGE SCALE GENOMIC DNA]</scope>
    <source>
        <strain evidence="12">CRBIP 24.76T</strain>
    </source>
</reference>
<keyword evidence="9" id="KW-0460">Magnesium</keyword>
<evidence type="ECO:0000256" key="7">
    <source>
        <dbReference type="PIRNR" id="PIRNR000706"/>
    </source>
</evidence>
<dbReference type="EC" id="2.7.1.95" evidence="11"/>
<comment type="caution">
    <text evidence="11">The sequence shown here is derived from an EMBL/GenBank/DDBJ whole genome shotgun (WGS) entry which is preliminary data.</text>
</comment>